<evidence type="ECO:0000256" key="1">
    <source>
        <dbReference type="SAM" id="Phobius"/>
    </source>
</evidence>
<dbReference type="Pfam" id="PF06686">
    <property type="entry name" value="SpoIIIAC"/>
    <property type="match status" value="2"/>
</dbReference>
<gene>
    <name evidence="2" type="primary">spoIIIAD</name>
    <name evidence="2" type="ORF">H9L42_04885</name>
</gene>
<keyword evidence="3" id="KW-1185">Reference proteome</keyword>
<keyword evidence="1" id="KW-1133">Transmembrane helix</keyword>
<feature type="transmembrane region" description="Helical" evidence="1">
    <location>
        <begin position="102"/>
        <end position="123"/>
    </location>
</feature>
<dbReference type="InterPro" id="IPR014211">
    <property type="entry name" value="Spore_III_AD"/>
</dbReference>
<dbReference type="Proteomes" id="UP000602647">
    <property type="component" value="Unassembled WGS sequence"/>
</dbReference>
<dbReference type="InterPro" id="IPR025664">
    <property type="entry name" value="Spore_III_AC/AD"/>
</dbReference>
<protein>
    <submittedName>
        <fullName evidence="2">Stage III sporulation protein AD</fullName>
    </submittedName>
</protein>
<sequence>MEIMKIAAIAIGGVIMASIVKHFKPELSLYVALATVMVIFLMALDKLTAVFQFLENIYGQMTYGKDFFPIIVKVLVVAYLADFTSQLCKDAGEGAIGSKVELAGKIIIFYLSMPILFAILELINSIL</sequence>
<name>A0A923NLD9_9FIRM</name>
<dbReference type="NCBIfam" id="TIGR02849">
    <property type="entry name" value="spore_III_AD"/>
    <property type="match status" value="1"/>
</dbReference>
<organism evidence="2 3">
    <name type="scientific">Zhenpiania hominis</name>
    <dbReference type="NCBI Taxonomy" id="2763644"/>
    <lineage>
        <taxon>Bacteria</taxon>
        <taxon>Bacillati</taxon>
        <taxon>Bacillota</taxon>
        <taxon>Clostridia</taxon>
        <taxon>Peptostreptococcales</taxon>
        <taxon>Anaerovoracaceae</taxon>
        <taxon>Zhenpiania</taxon>
    </lineage>
</organism>
<keyword evidence="1" id="KW-0472">Membrane</keyword>
<evidence type="ECO:0000313" key="3">
    <source>
        <dbReference type="Proteomes" id="UP000602647"/>
    </source>
</evidence>
<feature type="transmembrane region" description="Helical" evidence="1">
    <location>
        <begin position="66"/>
        <end position="82"/>
    </location>
</feature>
<dbReference type="AlphaFoldDB" id="A0A923NLD9"/>
<evidence type="ECO:0000313" key="2">
    <source>
        <dbReference type="EMBL" id="MBC6679159.1"/>
    </source>
</evidence>
<proteinExistence type="predicted"/>
<reference evidence="2" key="1">
    <citation type="submission" date="2020-08" db="EMBL/GenBank/DDBJ databases">
        <title>Genome public.</title>
        <authorList>
            <person name="Liu C."/>
            <person name="Sun Q."/>
        </authorList>
    </citation>
    <scope>NUCLEOTIDE SEQUENCE</scope>
    <source>
        <strain evidence="2">BX12</strain>
    </source>
</reference>
<feature type="transmembrane region" description="Helical" evidence="1">
    <location>
        <begin position="27"/>
        <end position="45"/>
    </location>
</feature>
<dbReference type="EMBL" id="JACRYT010000003">
    <property type="protein sequence ID" value="MBC6679159.1"/>
    <property type="molecule type" value="Genomic_DNA"/>
</dbReference>
<comment type="caution">
    <text evidence="2">The sequence shown here is derived from an EMBL/GenBank/DDBJ whole genome shotgun (WGS) entry which is preliminary data.</text>
</comment>
<keyword evidence="1" id="KW-0812">Transmembrane</keyword>
<accession>A0A923NLD9</accession>